<gene>
    <name evidence="2" type="ORF">HXA33_01875</name>
</gene>
<keyword evidence="1" id="KW-0472">Membrane</keyword>
<sequence length="49" mass="5268">MMLVFLLLCASIVISVIGLVRKDRKFIFGGLVGSVTAIGIFIIVFALVI</sequence>
<dbReference type="AlphaFoldDB" id="A0A9Q4FXB5"/>
<organism evidence="2 3">
    <name type="scientific">Salipaludibacillus agaradhaerens</name>
    <name type="common">Bacillus agaradhaerens</name>
    <dbReference type="NCBI Taxonomy" id="76935"/>
    <lineage>
        <taxon>Bacteria</taxon>
        <taxon>Bacillati</taxon>
        <taxon>Bacillota</taxon>
        <taxon>Bacilli</taxon>
        <taxon>Bacillales</taxon>
        <taxon>Bacillaceae</taxon>
    </lineage>
</organism>
<protein>
    <submittedName>
        <fullName evidence="2">Uncharacterized protein</fullName>
    </submittedName>
</protein>
<evidence type="ECO:0000313" key="3">
    <source>
        <dbReference type="Proteomes" id="UP001057753"/>
    </source>
</evidence>
<reference evidence="2" key="1">
    <citation type="submission" date="2020-06" db="EMBL/GenBank/DDBJ databases">
        <title>Insight into the genomes of haloalkaliphilic bacilli from Kenyan soda lakes.</title>
        <authorList>
            <person name="Mwirichia R."/>
            <person name="Villamizar G.C."/>
            <person name="Poehlein A."/>
            <person name="Mugweru J."/>
            <person name="Kipnyargis A."/>
            <person name="Kiplimo D."/>
            <person name="Orwa P."/>
            <person name="Daniel R."/>
        </authorList>
    </citation>
    <scope>NUCLEOTIDE SEQUENCE</scope>
    <source>
        <strain evidence="2">B1096_S55</strain>
    </source>
</reference>
<comment type="caution">
    <text evidence="2">The sequence shown here is derived from an EMBL/GenBank/DDBJ whole genome shotgun (WGS) entry which is preliminary data.</text>
</comment>
<name>A0A9Q4FXB5_SALAG</name>
<dbReference type="Proteomes" id="UP001057753">
    <property type="component" value="Unassembled WGS sequence"/>
</dbReference>
<keyword evidence="3" id="KW-1185">Reference proteome</keyword>
<dbReference type="EMBL" id="JABXYM010000001">
    <property type="protein sequence ID" value="MCR6095281.1"/>
    <property type="molecule type" value="Genomic_DNA"/>
</dbReference>
<evidence type="ECO:0000256" key="1">
    <source>
        <dbReference type="SAM" id="Phobius"/>
    </source>
</evidence>
<evidence type="ECO:0000313" key="2">
    <source>
        <dbReference type="EMBL" id="MCR6095281.1"/>
    </source>
</evidence>
<accession>A0A9Q4FXB5</accession>
<keyword evidence="1" id="KW-0812">Transmembrane</keyword>
<feature type="transmembrane region" description="Helical" evidence="1">
    <location>
        <begin position="28"/>
        <end position="48"/>
    </location>
</feature>
<proteinExistence type="predicted"/>
<keyword evidence="1" id="KW-1133">Transmembrane helix</keyword>